<accession>A0A3D8IR92</accession>
<keyword evidence="2 6" id="KW-0698">rRNA processing</keyword>
<evidence type="ECO:0000313" key="7">
    <source>
        <dbReference type="EMBL" id="RDU67817.1"/>
    </source>
</evidence>
<protein>
    <recommendedName>
        <fullName evidence="6">Ribosomal RNA small subunit methyltransferase G</fullName>
        <ecNumber evidence="6">2.1.1.-</ecNumber>
    </recommendedName>
    <alternativeName>
        <fullName evidence="6">16S rRNA 7-methylguanosine methyltransferase</fullName>
        <shortName evidence="6">16S rRNA m7G methyltransferase</shortName>
    </alternativeName>
</protein>
<gene>
    <name evidence="6" type="primary">rsmG</name>
    <name evidence="7" type="ORF">CQA54_02490</name>
</gene>
<evidence type="ECO:0000256" key="6">
    <source>
        <dbReference type="HAMAP-Rule" id="MF_00074"/>
    </source>
</evidence>
<dbReference type="InterPro" id="IPR003682">
    <property type="entry name" value="rRNA_ssu_MeTfrase_G"/>
</dbReference>
<dbReference type="Pfam" id="PF02527">
    <property type="entry name" value="GidB"/>
    <property type="match status" value="1"/>
</dbReference>
<feature type="binding site" evidence="6">
    <location>
        <position position="72"/>
    </location>
    <ligand>
        <name>S-adenosyl-L-methionine</name>
        <dbReference type="ChEBI" id="CHEBI:59789"/>
    </ligand>
</feature>
<dbReference type="AlphaFoldDB" id="A0A3D8IR92"/>
<dbReference type="CDD" id="cd02440">
    <property type="entry name" value="AdoMet_MTases"/>
    <property type="match status" value="1"/>
</dbReference>
<dbReference type="GO" id="GO:0005829">
    <property type="term" value="C:cytosol"/>
    <property type="evidence" value="ECO:0007669"/>
    <property type="project" value="TreeGrafter"/>
</dbReference>
<organism evidence="7 8">
    <name type="scientific">Helicobacter equorum</name>
    <dbReference type="NCBI Taxonomy" id="361872"/>
    <lineage>
        <taxon>Bacteria</taxon>
        <taxon>Pseudomonadati</taxon>
        <taxon>Campylobacterota</taxon>
        <taxon>Epsilonproteobacteria</taxon>
        <taxon>Campylobacterales</taxon>
        <taxon>Helicobacteraceae</taxon>
        <taxon>Helicobacter</taxon>
    </lineage>
</organism>
<dbReference type="PANTHER" id="PTHR31760">
    <property type="entry name" value="S-ADENOSYL-L-METHIONINE-DEPENDENT METHYLTRANSFERASES SUPERFAMILY PROTEIN"/>
    <property type="match status" value="1"/>
</dbReference>
<dbReference type="EMBL" id="NXLT01000002">
    <property type="protein sequence ID" value="RDU67817.1"/>
    <property type="molecule type" value="Genomic_DNA"/>
</dbReference>
<feature type="binding site" evidence="6">
    <location>
        <begin position="123"/>
        <end position="124"/>
    </location>
    <ligand>
        <name>S-adenosyl-L-methionine</name>
        <dbReference type="ChEBI" id="CHEBI:59789"/>
    </ligand>
</feature>
<dbReference type="SUPFAM" id="SSF53335">
    <property type="entry name" value="S-adenosyl-L-methionine-dependent methyltransferases"/>
    <property type="match status" value="1"/>
</dbReference>
<proteinExistence type="inferred from homology"/>
<evidence type="ECO:0000256" key="2">
    <source>
        <dbReference type="ARBA" id="ARBA00022552"/>
    </source>
</evidence>
<dbReference type="GO" id="GO:0070043">
    <property type="term" value="F:rRNA (guanine-N7-)-methyltransferase activity"/>
    <property type="evidence" value="ECO:0007669"/>
    <property type="project" value="UniProtKB-UniRule"/>
</dbReference>
<comment type="subcellular location">
    <subcellularLocation>
        <location evidence="6">Cytoplasm</location>
    </subcellularLocation>
</comment>
<name>A0A3D8IR92_9HELI</name>
<keyword evidence="5 6" id="KW-0949">S-adenosyl-L-methionine</keyword>
<comment type="similarity">
    <text evidence="6">Belongs to the methyltransferase superfamily. RNA methyltransferase RsmG family.</text>
</comment>
<sequence>MNDVLEYCKSIGITLHDEVAAKLEIYARELLEWNKIHNLSGASTLDSLKENIIDSLYPLRFVDEFSSCLDIGSGGGFPAIVLAIALPNVRFTLTEPRVKRFAFLQYIIAQLTLSNTRVLAARIQEIPITEVNNIDLITSRAVMSVEEIMRYGRKFLSYNGHYLLFKGSNFKKELSYMSVEECFSRNERIYFYKKG</sequence>
<dbReference type="PANTHER" id="PTHR31760:SF0">
    <property type="entry name" value="S-ADENOSYL-L-METHIONINE-DEPENDENT METHYLTRANSFERASES SUPERFAMILY PROTEIN"/>
    <property type="match status" value="1"/>
</dbReference>
<dbReference type="PIRSF" id="PIRSF003078">
    <property type="entry name" value="GidB"/>
    <property type="match status" value="1"/>
</dbReference>
<keyword evidence="1 6" id="KW-0963">Cytoplasm</keyword>
<evidence type="ECO:0000256" key="5">
    <source>
        <dbReference type="ARBA" id="ARBA00022691"/>
    </source>
</evidence>
<keyword evidence="4 6" id="KW-0808">Transferase</keyword>
<feature type="binding site" evidence="6">
    <location>
        <position position="77"/>
    </location>
    <ligand>
        <name>S-adenosyl-L-methionine</name>
        <dbReference type="ChEBI" id="CHEBI:59789"/>
    </ligand>
</feature>
<keyword evidence="8" id="KW-1185">Reference proteome</keyword>
<dbReference type="RefSeq" id="WP_115570635.1">
    <property type="nucleotide sequence ID" value="NZ_NXLT01000002.1"/>
</dbReference>
<feature type="binding site" evidence="6">
    <location>
        <position position="140"/>
    </location>
    <ligand>
        <name>S-adenosyl-L-methionine</name>
        <dbReference type="ChEBI" id="CHEBI:59789"/>
    </ligand>
</feature>
<keyword evidence="3 6" id="KW-0489">Methyltransferase</keyword>
<evidence type="ECO:0000256" key="4">
    <source>
        <dbReference type="ARBA" id="ARBA00022679"/>
    </source>
</evidence>
<dbReference type="EC" id="2.1.1.-" evidence="6"/>
<comment type="caution">
    <text evidence="6">Lacks conserved residue(s) required for the propagation of feature annotation.</text>
</comment>
<dbReference type="NCBIfam" id="TIGR00138">
    <property type="entry name" value="rsmG_gidB"/>
    <property type="match status" value="1"/>
</dbReference>
<evidence type="ECO:0000256" key="1">
    <source>
        <dbReference type="ARBA" id="ARBA00022490"/>
    </source>
</evidence>
<comment type="function">
    <text evidence="6">Specifically methylates the N7 position of a guanine in 16S rRNA.</text>
</comment>
<dbReference type="Gene3D" id="3.40.50.150">
    <property type="entry name" value="Vaccinia Virus protein VP39"/>
    <property type="match status" value="1"/>
</dbReference>
<dbReference type="OrthoDB" id="9808773at2"/>
<evidence type="ECO:0000313" key="8">
    <source>
        <dbReference type="Proteomes" id="UP000256514"/>
    </source>
</evidence>
<evidence type="ECO:0000256" key="3">
    <source>
        <dbReference type="ARBA" id="ARBA00022603"/>
    </source>
</evidence>
<reference evidence="7 8" key="1">
    <citation type="submission" date="2018-04" db="EMBL/GenBank/DDBJ databases">
        <title>Novel Campyloabacter and Helicobacter Species and Strains.</title>
        <authorList>
            <person name="Mannion A.J."/>
            <person name="Shen Z."/>
            <person name="Fox J.G."/>
        </authorList>
    </citation>
    <scope>NUCLEOTIDE SEQUENCE [LARGE SCALE GENOMIC DNA]</scope>
    <source>
        <strain evidence="7 8">MIT 12-6600</strain>
    </source>
</reference>
<comment type="caution">
    <text evidence="7">The sequence shown here is derived from an EMBL/GenBank/DDBJ whole genome shotgun (WGS) entry which is preliminary data.</text>
</comment>
<dbReference type="InterPro" id="IPR029063">
    <property type="entry name" value="SAM-dependent_MTases_sf"/>
</dbReference>
<dbReference type="HAMAP" id="MF_00074">
    <property type="entry name" value="16SrRNA_methyltr_G"/>
    <property type="match status" value="1"/>
</dbReference>
<dbReference type="Proteomes" id="UP000256514">
    <property type="component" value="Unassembled WGS sequence"/>
</dbReference>